<dbReference type="PRINTS" id="PR01470">
    <property type="entry name" value="ERGCHANNEL"/>
</dbReference>
<reference evidence="9 10" key="1">
    <citation type="submission" date="2021-04" db="EMBL/GenBank/DDBJ databases">
        <authorList>
            <person name="Bliznina A."/>
        </authorList>
    </citation>
    <scope>NUCLEOTIDE SEQUENCE [LARGE SCALE GENOMIC DNA]</scope>
</reference>
<dbReference type="Gene3D" id="1.10.287.70">
    <property type="match status" value="1"/>
</dbReference>
<gene>
    <name evidence="9" type="ORF">OKIOD_LOCUS15477</name>
</gene>
<evidence type="ECO:0000256" key="6">
    <source>
        <dbReference type="SAM" id="MobiDB-lite"/>
    </source>
</evidence>
<evidence type="ECO:0000256" key="2">
    <source>
        <dbReference type="ARBA" id="ARBA00022553"/>
    </source>
</evidence>
<keyword evidence="3 7" id="KW-0812">Transmembrane</keyword>
<sequence length="719" mass="81554">MGVKRGIRPTAFNFLDVLDTNLPPEDRRFLIINSHMMVIHISAEFQEWCGYNLAEFKEDGVDILLVDDPHSTRNRKNFIYEAMKEEGDVEISNLHVRLKSGCLKKTKCKIRPLKDSDSSDDTVTMFSLTFHEKKDKKEQESFIELVPDLVDRIRSSMGQRSGHTEIQRESSQKRKRYTISNEVLGIPRSDRDEFSSSGNLLKGRRPSLAEESEEILNYLEEDPEFDGLEIKVPTFRPPAAPRMPPKAPSRVSLVGSRRGSLPINDIELFNQERRSSEHPRLFKSSSVTEFSGSGNLKLSTSPIKRSTVMLDSNGTQIFAQHAEDRPRRGMGIPGRYTEVLSLGDDPPFLDSGLKKIDKEPWIILHYSPFKACWDWIVLILVIYTAVVTPFSAAFVFDGNLQEKNQQLGCLKLNGLIVVETIVDIMFIIDIFINFMTTYVSTNDEVITDKKRIAIHYFKGWFIIDLLAAIPFDILVPMEALNSMIGSGDSTEVAEMKQTALVGLMKTARLLRLVRVARKIDRYSEYGAAVLVLLMAFFVLLAHWLACIWYAIGMAEHSEFGWVTYLGESINVPLIIENNVVKDGPTVKQKYITAMYFTFSSLTSVGFGNVSPNTNIEKMFSCCVMVIGSLFYATIFGNVSAIIQRLYSGTSKYHAQIAKVKEFSRFHQIPNPLRSRLEEFCQRAWSLTNGIDMTQVLRSFPECLQADICYGIYIISSFLP</sequence>
<accession>A0ABN7T7F5</accession>
<dbReference type="Gene3D" id="1.10.1200.260">
    <property type="match status" value="1"/>
</dbReference>
<dbReference type="Proteomes" id="UP001158576">
    <property type="component" value="Chromosome 2"/>
</dbReference>
<dbReference type="PANTHER" id="PTHR10217">
    <property type="entry name" value="VOLTAGE AND LIGAND GATED POTASSIUM CHANNEL"/>
    <property type="match status" value="1"/>
</dbReference>
<dbReference type="InterPro" id="IPR003967">
    <property type="entry name" value="K_chnl_volt-dep_ERG"/>
</dbReference>
<comment type="subcellular location">
    <subcellularLocation>
        <location evidence="1">Membrane</location>
        <topology evidence="1">Multi-pass membrane protein</topology>
    </subcellularLocation>
</comment>
<keyword evidence="5 7" id="KW-0472">Membrane</keyword>
<feature type="transmembrane region" description="Helical" evidence="7">
    <location>
        <begin position="375"/>
        <end position="396"/>
    </location>
</feature>
<keyword evidence="2" id="KW-0597">Phosphoprotein</keyword>
<dbReference type="InterPro" id="IPR003938">
    <property type="entry name" value="K_chnl_volt-dep_EAG/ELK/ERG"/>
</dbReference>
<name>A0ABN7T7F5_OIKDI</name>
<protein>
    <submittedName>
        <fullName evidence="9">Oidioi.mRNA.OKI2018_I69.chr2.g6712.t1.cds</fullName>
    </submittedName>
</protein>
<feature type="transmembrane region" description="Helical" evidence="7">
    <location>
        <begin position="590"/>
        <end position="609"/>
    </location>
</feature>
<feature type="domain" description="Ion transport" evidence="8">
    <location>
        <begin position="372"/>
        <end position="647"/>
    </location>
</feature>
<feature type="region of interest" description="Disordered" evidence="6">
    <location>
        <begin position="236"/>
        <end position="256"/>
    </location>
</feature>
<dbReference type="PRINTS" id="PR01463">
    <property type="entry name" value="EAGCHANLFMLY"/>
</dbReference>
<evidence type="ECO:0000259" key="8">
    <source>
        <dbReference type="Pfam" id="PF00520"/>
    </source>
</evidence>
<dbReference type="PANTHER" id="PTHR10217:SF506">
    <property type="entry name" value="POTASSIUM VOLTAGE-GATED CHANNEL SUBFAMILY H MEMBER 2"/>
    <property type="match status" value="1"/>
</dbReference>
<evidence type="ECO:0000256" key="5">
    <source>
        <dbReference type="ARBA" id="ARBA00023136"/>
    </source>
</evidence>
<evidence type="ECO:0000256" key="1">
    <source>
        <dbReference type="ARBA" id="ARBA00004141"/>
    </source>
</evidence>
<feature type="transmembrane region" description="Helical" evidence="7">
    <location>
        <begin position="527"/>
        <end position="551"/>
    </location>
</feature>
<proteinExistence type="predicted"/>
<evidence type="ECO:0000256" key="7">
    <source>
        <dbReference type="SAM" id="Phobius"/>
    </source>
</evidence>
<feature type="compositionally biased region" description="Pro residues" evidence="6">
    <location>
        <begin position="236"/>
        <end position="247"/>
    </location>
</feature>
<evidence type="ECO:0000313" key="9">
    <source>
        <dbReference type="EMBL" id="CAG5112500.1"/>
    </source>
</evidence>
<keyword evidence="4 7" id="KW-1133">Transmembrane helix</keyword>
<organism evidence="9 10">
    <name type="scientific">Oikopleura dioica</name>
    <name type="common">Tunicate</name>
    <dbReference type="NCBI Taxonomy" id="34765"/>
    <lineage>
        <taxon>Eukaryota</taxon>
        <taxon>Metazoa</taxon>
        <taxon>Chordata</taxon>
        <taxon>Tunicata</taxon>
        <taxon>Appendicularia</taxon>
        <taxon>Copelata</taxon>
        <taxon>Oikopleuridae</taxon>
        <taxon>Oikopleura</taxon>
    </lineage>
</organism>
<evidence type="ECO:0000256" key="3">
    <source>
        <dbReference type="ARBA" id="ARBA00022692"/>
    </source>
</evidence>
<feature type="transmembrane region" description="Helical" evidence="7">
    <location>
        <begin position="408"/>
        <end position="432"/>
    </location>
</feature>
<evidence type="ECO:0000313" key="10">
    <source>
        <dbReference type="Proteomes" id="UP001158576"/>
    </source>
</evidence>
<dbReference type="EMBL" id="OU015567">
    <property type="protein sequence ID" value="CAG5112500.1"/>
    <property type="molecule type" value="Genomic_DNA"/>
</dbReference>
<dbReference type="InterPro" id="IPR050818">
    <property type="entry name" value="KCNH_animal-type"/>
</dbReference>
<feature type="region of interest" description="Disordered" evidence="6">
    <location>
        <begin position="188"/>
        <end position="207"/>
    </location>
</feature>
<dbReference type="SUPFAM" id="SSF81324">
    <property type="entry name" value="Voltage-gated potassium channels"/>
    <property type="match status" value="1"/>
</dbReference>
<dbReference type="Pfam" id="PF00520">
    <property type="entry name" value="Ion_trans"/>
    <property type="match status" value="1"/>
</dbReference>
<feature type="transmembrane region" description="Helical" evidence="7">
    <location>
        <begin position="621"/>
        <end position="642"/>
    </location>
</feature>
<dbReference type="InterPro" id="IPR005821">
    <property type="entry name" value="Ion_trans_dom"/>
</dbReference>
<keyword evidence="10" id="KW-1185">Reference proteome</keyword>
<evidence type="ECO:0000256" key="4">
    <source>
        <dbReference type="ARBA" id="ARBA00022989"/>
    </source>
</evidence>
<feature type="transmembrane region" description="Helical" evidence="7">
    <location>
        <begin position="452"/>
        <end position="475"/>
    </location>
</feature>